<evidence type="ECO:0000256" key="1">
    <source>
        <dbReference type="SAM" id="Phobius"/>
    </source>
</evidence>
<sequence>MSNQSTGQASGIGFAGMLTILFIGLKLGGVIDWAWAWVLSPLWGGAVLVVVFVVAFVIIDVKERGGR</sequence>
<dbReference type="EMBL" id="MT143393">
    <property type="protein sequence ID" value="QJA96362.1"/>
    <property type="molecule type" value="Genomic_DNA"/>
</dbReference>
<name>A0A6M3LS67_9ZZZZ</name>
<organism evidence="2">
    <name type="scientific">viral metagenome</name>
    <dbReference type="NCBI Taxonomy" id="1070528"/>
    <lineage>
        <taxon>unclassified sequences</taxon>
        <taxon>metagenomes</taxon>
        <taxon>organismal metagenomes</taxon>
    </lineage>
</organism>
<keyword evidence="1" id="KW-0812">Transmembrane</keyword>
<reference evidence="2" key="1">
    <citation type="submission" date="2020-03" db="EMBL/GenBank/DDBJ databases">
        <title>The deep terrestrial virosphere.</title>
        <authorList>
            <person name="Holmfeldt K."/>
            <person name="Nilsson E."/>
            <person name="Simone D."/>
            <person name="Lopez-Fernandez M."/>
            <person name="Wu X."/>
            <person name="de Brujin I."/>
            <person name="Lundin D."/>
            <person name="Andersson A."/>
            <person name="Bertilsson S."/>
            <person name="Dopson M."/>
        </authorList>
    </citation>
    <scope>NUCLEOTIDE SEQUENCE</scope>
    <source>
        <strain evidence="2">MM415B09072</strain>
    </source>
</reference>
<keyword evidence="1" id="KW-1133">Transmembrane helix</keyword>
<protein>
    <recommendedName>
        <fullName evidence="3">Transmembrane protein</fullName>
    </recommendedName>
</protein>
<feature type="transmembrane region" description="Helical" evidence="1">
    <location>
        <begin position="42"/>
        <end position="61"/>
    </location>
</feature>
<proteinExistence type="predicted"/>
<feature type="transmembrane region" description="Helical" evidence="1">
    <location>
        <begin position="12"/>
        <end position="36"/>
    </location>
</feature>
<evidence type="ECO:0000313" key="2">
    <source>
        <dbReference type="EMBL" id="QJA96362.1"/>
    </source>
</evidence>
<gene>
    <name evidence="2" type="ORF">MM415B09072_0003</name>
</gene>
<evidence type="ECO:0008006" key="3">
    <source>
        <dbReference type="Google" id="ProtNLM"/>
    </source>
</evidence>
<keyword evidence="1" id="KW-0472">Membrane</keyword>
<dbReference type="AlphaFoldDB" id="A0A6M3LS67"/>
<accession>A0A6M3LS67</accession>